<feature type="region of interest" description="Disordered" evidence="1">
    <location>
        <begin position="78"/>
        <end position="101"/>
    </location>
</feature>
<comment type="caution">
    <text evidence="2">The sequence shown here is derived from an EMBL/GenBank/DDBJ whole genome shotgun (WGS) entry which is preliminary data.</text>
</comment>
<sequence length="133" mass="15194">MEWAKKTYNEQYESWVPWLEDIYLRWFTKDNKASYTTKSNLDQAKVTNIEQVDSLQDGVNDLAASQIGQGGLLQSAGDMVSQHGLTRAERQGKDEQGGIKRVRGVLEKEQIRNLDKIEQHPFKEHGMNEIGLS</sequence>
<gene>
    <name evidence="2" type="ORF">Triagg1_8704</name>
</gene>
<dbReference type="RefSeq" id="XP_062752340.1">
    <property type="nucleotide sequence ID" value="XM_062903580.1"/>
</dbReference>
<reference evidence="2" key="1">
    <citation type="submission" date="2023-11" db="EMBL/GenBank/DDBJ databases">
        <title>The genome sequences of three competitors of mushroom-forming fungi.</title>
        <authorList>
            <person name="Beijen E."/>
            <person name="Ohm R.A."/>
        </authorList>
    </citation>
    <scope>NUCLEOTIDE SEQUENCE</scope>
    <source>
        <strain evidence="2">CBS 100526</strain>
    </source>
</reference>
<dbReference type="AlphaFoldDB" id="A0AAE1J049"/>
<keyword evidence="3" id="KW-1185">Reference proteome</keyword>
<dbReference type="EMBL" id="JAWRVG010000044">
    <property type="protein sequence ID" value="KAK4065068.1"/>
    <property type="molecule type" value="Genomic_DNA"/>
</dbReference>
<proteinExistence type="predicted"/>
<dbReference type="GeneID" id="87923485"/>
<evidence type="ECO:0000313" key="2">
    <source>
        <dbReference type="EMBL" id="KAK4065068.1"/>
    </source>
</evidence>
<protein>
    <submittedName>
        <fullName evidence="2">Uncharacterized protein</fullName>
    </submittedName>
</protein>
<dbReference type="Proteomes" id="UP001273209">
    <property type="component" value="Unassembled WGS sequence"/>
</dbReference>
<feature type="compositionally biased region" description="Basic and acidic residues" evidence="1">
    <location>
        <begin position="86"/>
        <end position="101"/>
    </location>
</feature>
<accession>A0AAE1J049</accession>
<name>A0AAE1J049_9HYPO</name>
<evidence type="ECO:0000313" key="3">
    <source>
        <dbReference type="Proteomes" id="UP001273209"/>
    </source>
</evidence>
<evidence type="ECO:0000256" key="1">
    <source>
        <dbReference type="SAM" id="MobiDB-lite"/>
    </source>
</evidence>
<organism evidence="2 3">
    <name type="scientific">Trichoderma aggressivum f. europaeum</name>
    <dbReference type="NCBI Taxonomy" id="173218"/>
    <lineage>
        <taxon>Eukaryota</taxon>
        <taxon>Fungi</taxon>
        <taxon>Dikarya</taxon>
        <taxon>Ascomycota</taxon>
        <taxon>Pezizomycotina</taxon>
        <taxon>Sordariomycetes</taxon>
        <taxon>Hypocreomycetidae</taxon>
        <taxon>Hypocreales</taxon>
        <taxon>Hypocreaceae</taxon>
        <taxon>Trichoderma</taxon>
    </lineage>
</organism>